<keyword evidence="1" id="KW-0472">Membrane</keyword>
<dbReference type="EMBL" id="CP032152">
    <property type="protein sequence ID" value="AXY67447.1"/>
    <property type="molecule type" value="Genomic_DNA"/>
</dbReference>
<protein>
    <recommendedName>
        <fullName evidence="4">Peptide chain release factor 1</fullName>
    </recommendedName>
</protein>
<keyword evidence="1" id="KW-0812">Transmembrane</keyword>
<reference evidence="3" key="1">
    <citation type="submission" date="2018-09" db="EMBL/GenBank/DDBJ databases">
        <title>Complete genome sequence of thermophilic cyanobacteria strain Thermosynechococcus elongatus PKUAC-SCTE542.</title>
        <authorList>
            <person name="Liang Y."/>
            <person name="Tang J."/>
            <person name="Daroch M."/>
        </authorList>
    </citation>
    <scope>NUCLEOTIDE SEQUENCE [LARGE SCALE GENOMIC DNA]</scope>
    <source>
        <strain evidence="3">E542</strain>
    </source>
</reference>
<feature type="transmembrane region" description="Helical" evidence="1">
    <location>
        <begin position="116"/>
        <end position="134"/>
    </location>
</feature>
<gene>
    <name evidence="2" type="ORF">D3A95_02730</name>
</gene>
<evidence type="ECO:0000313" key="2">
    <source>
        <dbReference type="EMBL" id="AXY67447.1"/>
    </source>
</evidence>
<name>A0A3B7MA04_9CYAN</name>
<evidence type="ECO:0000256" key="1">
    <source>
        <dbReference type="SAM" id="Phobius"/>
    </source>
</evidence>
<feature type="transmembrane region" description="Helical" evidence="1">
    <location>
        <begin position="56"/>
        <end position="76"/>
    </location>
</feature>
<sequence>MSDPWQQFKALPWRSLVPTGLLVALLAALFDTGLYYIGGAVASVREALIILLQPPLVLLVRLGLSIGLGMVAVIALEVWFNPAPIYSGTLWALFLCVLMASVFLSFFGGSLGLRPLFFPLTDVFLIGTAVGIFWQGRRYWRY</sequence>
<feature type="transmembrane region" description="Helical" evidence="1">
    <location>
        <begin position="20"/>
        <end position="44"/>
    </location>
</feature>
<dbReference type="KEGG" id="tsq:D3A95_02730"/>
<keyword evidence="1" id="KW-1133">Transmembrane helix</keyword>
<proteinExistence type="predicted"/>
<dbReference type="Proteomes" id="UP000261812">
    <property type="component" value="Chromosome"/>
</dbReference>
<dbReference type="AlphaFoldDB" id="A0A3B7MA04"/>
<feature type="transmembrane region" description="Helical" evidence="1">
    <location>
        <begin position="88"/>
        <end position="109"/>
    </location>
</feature>
<evidence type="ECO:0000313" key="3">
    <source>
        <dbReference type="Proteomes" id="UP000261812"/>
    </source>
</evidence>
<keyword evidence="3" id="KW-1185">Reference proteome</keyword>
<organism evidence="2 3">
    <name type="scientific">Thermosynechococcus sichuanensis E542</name>
    <dbReference type="NCBI Taxonomy" id="2016101"/>
    <lineage>
        <taxon>Bacteria</taxon>
        <taxon>Bacillati</taxon>
        <taxon>Cyanobacteriota</taxon>
        <taxon>Cyanophyceae</taxon>
        <taxon>Acaryochloridales</taxon>
        <taxon>Thermosynechococcaceae</taxon>
        <taxon>Thermosynechococcus</taxon>
        <taxon>Thermosynechococcus sichuanensis</taxon>
    </lineage>
</organism>
<dbReference type="RefSeq" id="WP_181496131.1">
    <property type="nucleotide sequence ID" value="NZ_CP032152.1"/>
</dbReference>
<accession>A0A3B7MA04</accession>
<evidence type="ECO:0008006" key="4">
    <source>
        <dbReference type="Google" id="ProtNLM"/>
    </source>
</evidence>